<keyword evidence="3" id="KW-1185">Reference proteome</keyword>
<name>A0A5M4FKQ8_9ACTN</name>
<evidence type="ECO:0000313" key="3">
    <source>
        <dbReference type="Proteomes" id="UP000380867"/>
    </source>
</evidence>
<evidence type="ECO:0000256" key="1">
    <source>
        <dbReference type="SAM" id="Phobius"/>
    </source>
</evidence>
<dbReference type="RefSeq" id="WP_149688254.1">
    <property type="nucleotide sequence ID" value="NZ_SDPQ02000001.1"/>
</dbReference>
<keyword evidence="1" id="KW-0472">Membrane</keyword>
<sequence>MTDTATTQPNQPASRRKLFIILAAVLLAVIALIVGSFLYAGSAANGKVSDYDDAYAAWKSKDKPVLLAATAKVPSTTFPVEGDVYAAKSRRSQKQGCDAVAESRKDIAAAADRLPTIDGGGLLGTVSSDYSDAGDHSAKRQKAVKAYVKRASAALAQIERDCRFNIKVNTTSAAFSKVYNQATKYLIKRGQSEGNGSCTSFDTCVSPLAAKKNTYADLRLKATRMYESTGLKLWTSSACTETSYKAACRTIGQAYTASTKQQLKNYRYVRTSASAVNNPGISEGNKKLDKIAAQGQKRIKKAVLALGPVYAKDKKVRRSPGWTENFFTVSARILLDDLKDERAAIGKL</sequence>
<protein>
    <submittedName>
        <fullName evidence="2">Uncharacterized protein</fullName>
    </submittedName>
</protein>
<evidence type="ECO:0000313" key="2">
    <source>
        <dbReference type="EMBL" id="KAA1400155.1"/>
    </source>
</evidence>
<feature type="transmembrane region" description="Helical" evidence="1">
    <location>
        <begin position="18"/>
        <end position="40"/>
    </location>
</feature>
<dbReference type="EMBL" id="SDPQ02000001">
    <property type="protein sequence ID" value="KAA1400155.1"/>
    <property type="molecule type" value="Genomic_DNA"/>
</dbReference>
<proteinExistence type="predicted"/>
<reference evidence="2" key="1">
    <citation type="submission" date="2019-09" db="EMBL/GenBank/DDBJ databases">
        <authorList>
            <person name="Li J."/>
        </authorList>
    </citation>
    <scope>NUCLEOTIDE SEQUENCE [LARGE SCALE GENOMIC DNA]</scope>
    <source>
        <strain evidence="2">JCM 14732</strain>
    </source>
</reference>
<accession>A0A5M4FKQ8</accession>
<organism evidence="2 3">
    <name type="scientific">Aeromicrobium ginsengisoli</name>
    <dbReference type="NCBI Taxonomy" id="363867"/>
    <lineage>
        <taxon>Bacteria</taxon>
        <taxon>Bacillati</taxon>
        <taxon>Actinomycetota</taxon>
        <taxon>Actinomycetes</taxon>
        <taxon>Propionibacteriales</taxon>
        <taxon>Nocardioidaceae</taxon>
        <taxon>Aeromicrobium</taxon>
    </lineage>
</organism>
<dbReference type="OrthoDB" id="3743639at2"/>
<keyword evidence="1" id="KW-1133">Transmembrane helix</keyword>
<keyword evidence="1" id="KW-0812">Transmembrane</keyword>
<comment type="caution">
    <text evidence="2">The sequence shown here is derived from an EMBL/GenBank/DDBJ whole genome shotgun (WGS) entry which is preliminary data.</text>
</comment>
<dbReference type="Proteomes" id="UP000380867">
    <property type="component" value="Unassembled WGS sequence"/>
</dbReference>
<dbReference type="AlphaFoldDB" id="A0A5M4FKQ8"/>
<gene>
    <name evidence="2" type="ORF">ESP70_005320</name>
</gene>